<dbReference type="PANTHER" id="PTHR35580:SF1">
    <property type="entry name" value="PHYTASE-LIKE DOMAIN-CONTAINING PROTEIN"/>
    <property type="match status" value="1"/>
</dbReference>
<sequence>MYQTLTRLSLLVFALAAFINPAALAGNLPSGDFGETKSLEFIQNRNQWNSAIKYRAALRGGDLLLLQNQWVYSFYDGAELGNHSHGGPKKEKVGHTSEYIRAHAYTVSFLGGNANPELTTERPTPGYRNYFIGNDISHWASEVKAFEEVQYQEIYKGITAKIYEHEQKLKYDFVLEAGADPKQIRMQYDGPEHMQLVNGDLVIKTSVNTVTEQKPYAYQIVDGKQKEVPCKFQLKDNVVTFVFPKGYRKKIPLVIDPTLVYSSYSASTSDNWGFTATYDNAGNIYSGGVVFHVQPFGGGPSPGNFPVTTGAYQVLKSGMSDIGLMKFNPNASGAASRVWATYLGGNGIEAPHSLVTNSLSELLILGTTSSNNFPTPNGFDTSYNGGTLIDPLDNGLAEYLLYQTGSDIFVSKLNANGTAMVGSTYLGGSGNDGLLTITSPLVKNYGDQFRGDITVDAFDNVYIASSTNSLNFPLQNAFQGMQNGFNDAVVCKLSPGLNNLLWSSYLGGSGIDAAYSIQIDTQNNVYVCGGTTSTNLSQTAGAWKTTNGMGILPVDGFVSKITVTNNVPALFRTSYIGTTVGQSGSLSGYDQAYFLQLDAANNVYLLGQSAGNYPVVPPTPAPATFFSTTVGHQFIQKLSADLTTSLFSTRFGSPNGQFNISPTAFLVDNCERIFICGWGGGTNNLSLNYVGGTTVGLPVTPNAMKMTTDGNDIYLAQFSQNLAQLEYATFFGGNQAGTSGEHVDGGTCRFDKRGIVYHSLCAGCGGNSNFPATPNAWSTTNGSTNCNNAAFKFDFAVTSAIAGGTQKICANAGPTQITGASPAGGVWTGTGVTQAGVFTPSQALIGTHLLTYTTTVGACVSFATKTVTVVPETPAVIDPIDSVYCIYSPDITLNGNPTGGSWSGTGVKNGNQWSAATAGPGNHIITYSFTDTVGCISTATKNVRVALPVTPNAGPDEGICAISDPFQLTGATPAGGVWSGNGVSANGIFTPSPNLIGTQTLTYTITLGTCKYIATKKIQVDPVPDVFAKLDFGNCGTDTAATGFAPLKINFQNNTPIGKSYTWDFGDGTKSTEPNPEHIYTQPGTYVVKLTTDFGRGCVRESTVNTVTVIKEKIPNIITPNGDKLNDNFVPQVSCNPTSLTIYSRWGHVIYKNENYNGEFNADKISSGTYYYHILDTQGRNWKGWLEILK</sequence>
<dbReference type="InterPro" id="IPR000601">
    <property type="entry name" value="PKD_dom"/>
</dbReference>
<dbReference type="InterPro" id="IPR035986">
    <property type="entry name" value="PKD_dom_sf"/>
</dbReference>
<keyword evidence="4" id="KW-1185">Reference proteome</keyword>
<dbReference type="PROSITE" id="PS50093">
    <property type="entry name" value="PKD"/>
    <property type="match status" value="1"/>
</dbReference>
<comment type="caution">
    <text evidence="3">The sequence shown here is derived from an EMBL/GenBank/DDBJ whole genome shotgun (WGS) entry which is preliminary data.</text>
</comment>
<name>A0ABS1C4U2_9BACT</name>
<protein>
    <submittedName>
        <fullName evidence="3">Gliding motility-associated C-terminal domain-containing protein</fullName>
    </submittedName>
</protein>
<dbReference type="InterPro" id="IPR022409">
    <property type="entry name" value="PKD/Chitinase_dom"/>
</dbReference>
<dbReference type="InterPro" id="IPR057708">
    <property type="entry name" value="DUF7948"/>
</dbReference>
<dbReference type="Pfam" id="PF25778">
    <property type="entry name" value="DUF7948"/>
    <property type="match status" value="1"/>
</dbReference>
<dbReference type="InterPro" id="IPR052918">
    <property type="entry name" value="Motility_Chemotaxis_Reg"/>
</dbReference>
<evidence type="ECO:0000313" key="4">
    <source>
        <dbReference type="Proteomes" id="UP000644147"/>
    </source>
</evidence>
<dbReference type="Pfam" id="PF13585">
    <property type="entry name" value="CHU_C"/>
    <property type="match status" value="1"/>
</dbReference>
<evidence type="ECO:0000313" key="3">
    <source>
        <dbReference type="EMBL" id="MBK0403653.1"/>
    </source>
</evidence>
<dbReference type="InterPro" id="IPR010620">
    <property type="entry name" value="SBBP_repeat"/>
</dbReference>
<dbReference type="PANTHER" id="PTHR35580">
    <property type="entry name" value="CELL SURFACE GLYCOPROTEIN (S-LAYER PROTEIN)-LIKE PROTEIN"/>
    <property type="match status" value="1"/>
</dbReference>
<dbReference type="Pfam" id="PF18911">
    <property type="entry name" value="PKD_4"/>
    <property type="match status" value="1"/>
</dbReference>
<proteinExistence type="predicted"/>
<organism evidence="3 4">
    <name type="scientific">Adhaeribacter terrigena</name>
    <dbReference type="NCBI Taxonomy" id="2793070"/>
    <lineage>
        <taxon>Bacteria</taxon>
        <taxon>Pseudomonadati</taxon>
        <taxon>Bacteroidota</taxon>
        <taxon>Cytophagia</taxon>
        <taxon>Cytophagales</taxon>
        <taxon>Hymenobacteraceae</taxon>
        <taxon>Adhaeribacter</taxon>
    </lineage>
</organism>
<evidence type="ECO:0000259" key="2">
    <source>
        <dbReference type="PROSITE" id="PS50093"/>
    </source>
</evidence>
<dbReference type="RefSeq" id="WP_200506397.1">
    <property type="nucleotide sequence ID" value="NZ_JAEHFX010000005.1"/>
</dbReference>
<dbReference type="Pfam" id="PF06739">
    <property type="entry name" value="SBBP"/>
    <property type="match status" value="1"/>
</dbReference>
<dbReference type="CDD" id="cd00146">
    <property type="entry name" value="PKD"/>
    <property type="match status" value="1"/>
</dbReference>
<dbReference type="EMBL" id="JAEHFX010000005">
    <property type="protein sequence ID" value="MBK0403653.1"/>
    <property type="molecule type" value="Genomic_DNA"/>
</dbReference>
<dbReference type="InterPro" id="IPR013783">
    <property type="entry name" value="Ig-like_fold"/>
</dbReference>
<dbReference type="SMART" id="SM00089">
    <property type="entry name" value="PKD"/>
    <property type="match status" value="1"/>
</dbReference>
<reference evidence="3 4" key="1">
    <citation type="submission" date="2020-12" db="EMBL/GenBank/DDBJ databases">
        <title>Bacterial novel species Adhaeribacter sp. BT258 isolated from soil.</title>
        <authorList>
            <person name="Jung H.-Y."/>
        </authorList>
    </citation>
    <scope>NUCLEOTIDE SEQUENCE [LARGE SCALE GENOMIC DNA]</scope>
    <source>
        <strain evidence="3 4">BT258</strain>
    </source>
</reference>
<dbReference type="Proteomes" id="UP000644147">
    <property type="component" value="Unassembled WGS sequence"/>
</dbReference>
<dbReference type="SUPFAM" id="SSF49299">
    <property type="entry name" value="PKD domain"/>
    <property type="match status" value="1"/>
</dbReference>
<gene>
    <name evidence="3" type="ORF">I5M27_11700</name>
</gene>
<feature type="chain" id="PRO_5045047846" evidence="1">
    <location>
        <begin position="26"/>
        <end position="1190"/>
    </location>
</feature>
<accession>A0ABS1C4U2</accession>
<feature type="signal peptide" evidence="1">
    <location>
        <begin position="1"/>
        <end position="25"/>
    </location>
</feature>
<evidence type="ECO:0000256" key="1">
    <source>
        <dbReference type="SAM" id="SignalP"/>
    </source>
</evidence>
<keyword evidence="1" id="KW-0732">Signal</keyword>
<feature type="domain" description="PKD" evidence="2">
    <location>
        <begin position="1052"/>
        <end position="1091"/>
    </location>
</feature>
<dbReference type="Gene3D" id="2.60.40.10">
    <property type="entry name" value="Immunoglobulins"/>
    <property type="match status" value="1"/>
</dbReference>